<reference evidence="1 2" key="1">
    <citation type="submission" date="2015-11" db="EMBL/GenBank/DDBJ databases">
        <title>Genome Sequence of Bacillus simplex strain VanAntwerpen2.</title>
        <authorList>
            <person name="Couger M.B."/>
        </authorList>
    </citation>
    <scope>NUCLEOTIDE SEQUENCE [LARGE SCALE GENOMIC DNA]</scope>
    <source>
        <strain evidence="1 2">VanAntwerpen02</strain>
    </source>
</reference>
<evidence type="ECO:0000313" key="2">
    <source>
        <dbReference type="Proteomes" id="UP000064189"/>
    </source>
</evidence>
<dbReference type="EMBL" id="LNNH01000025">
    <property type="protein sequence ID" value="KWW17980.1"/>
    <property type="molecule type" value="Genomic_DNA"/>
</dbReference>
<sequence>MDSQCDSCKLTFVVDLQEKNHGKGIRESFFTCTHCQTKFFAFITDDYIRQHQNKLKKIYKKGTVNHIDDFNRIIDDIKRKIETRMTELRGKYSDSPPTPEIIN</sequence>
<protein>
    <recommendedName>
        <fullName evidence="3">Transglycosylase</fullName>
    </recommendedName>
</protein>
<proteinExistence type="predicted"/>
<organism evidence="1 2">
    <name type="scientific">Peribacillus simplex</name>
    <dbReference type="NCBI Taxonomy" id="1478"/>
    <lineage>
        <taxon>Bacteria</taxon>
        <taxon>Bacillati</taxon>
        <taxon>Bacillota</taxon>
        <taxon>Bacilli</taxon>
        <taxon>Bacillales</taxon>
        <taxon>Bacillaceae</taxon>
        <taxon>Peribacillus</taxon>
    </lineage>
</organism>
<name>A0A109MXM3_9BACI</name>
<dbReference type="Proteomes" id="UP000064189">
    <property type="component" value="Unassembled WGS sequence"/>
</dbReference>
<dbReference type="RefSeq" id="WP_061142621.1">
    <property type="nucleotide sequence ID" value="NZ_LNNH01000025.1"/>
</dbReference>
<dbReference type="AlphaFoldDB" id="A0A109MXM3"/>
<keyword evidence="2" id="KW-1185">Reference proteome</keyword>
<evidence type="ECO:0000313" key="1">
    <source>
        <dbReference type="EMBL" id="KWW17980.1"/>
    </source>
</evidence>
<accession>A0A109MXM3</accession>
<evidence type="ECO:0008006" key="3">
    <source>
        <dbReference type="Google" id="ProtNLM"/>
    </source>
</evidence>
<comment type="caution">
    <text evidence="1">The sequence shown here is derived from an EMBL/GenBank/DDBJ whole genome shotgun (WGS) entry which is preliminary data.</text>
</comment>
<gene>
    <name evidence="1" type="ORF">AS888_20950</name>
</gene>